<sequence>MADQAKIGTDWQDQELDLILEDYFAMLRAEMRGEPYVKSHHSAALMARIGRTHRSVEFKHMNISAVLQELGRPTIRGYKAKANYQGALLAAVERHLSAHPEFDLDFKPRLASLREDAALYEEPPPARSDAVWARNPDMARLVRKFDPAARDARNRALGLAGEELVLGAERRKLQSLDRPDLARKVRWVSQEEGDGAGYDILSFDPAGGERLIEVKTTTGTRTTPFYLTRNEHDLSGERPDVFRLYRLFEFREAPRLFKLRPPLEDKVQLSPEVYRASF</sequence>
<name>A0A941CZW8_9CAUL</name>
<evidence type="ECO:0000259" key="1">
    <source>
        <dbReference type="Pfam" id="PF13020"/>
    </source>
</evidence>
<protein>
    <submittedName>
        <fullName evidence="2">DUF3883 domain-containing protein</fullName>
    </submittedName>
</protein>
<dbReference type="AlphaFoldDB" id="A0A941CZW8"/>
<dbReference type="Proteomes" id="UP000622580">
    <property type="component" value="Unassembled WGS sequence"/>
</dbReference>
<feature type="domain" description="Protein NO VEIN C-terminal" evidence="1">
    <location>
        <begin position="162"/>
        <end position="258"/>
    </location>
</feature>
<evidence type="ECO:0000313" key="2">
    <source>
        <dbReference type="EMBL" id="MBR7618343.1"/>
    </source>
</evidence>
<gene>
    <name evidence="2" type="ORF">JKL49_02985</name>
</gene>
<evidence type="ECO:0000313" key="3">
    <source>
        <dbReference type="Proteomes" id="UP000622580"/>
    </source>
</evidence>
<dbReference type="RefSeq" id="WP_215338227.1">
    <property type="nucleotide sequence ID" value="NZ_JAGSGD010000001.1"/>
</dbReference>
<comment type="caution">
    <text evidence="2">The sequence shown here is derived from an EMBL/GenBank/DDBJ whole genome shotgun (WGS) entry which is preliminary data.</text>
</comment>
<dbReference type="InterPro" id="IPR024975">
    <property type="entry name" value="NOV_C"/>
</dbReference>
<organism evidence="2 3">
    <name type="scientific">Phenylobacterium glaciei</name>
    <dbReference type="NCBI Taxonomy" id="2803784"/>
    <lineage>
        <taxon>Bacteria</taxon>
        <taxon>Pseudomonadati</taxon>
        <taxon>Pseudomonadota</taxon>
        <taxon>Alphaproteobacteria</taxon>
        <taxon>Caulobacterales</taxon>
        <taxon>Caulobacteraceae</taxon>
        <taxon>Phenylobacterium</taxon>
    </lineage>
</organism>
<accession>A0A941CZW8</accession>
<proteinExistence type="predicted"/>
<keyword evidence="3" id="KW-1185">Reference proteome</keyword>
<dbReference type="EMBL" id="JAGSGD010000001">
    <property type="protein sequence ID" value="MBR7618343.1"/>
    <property type="molecule type" value="Genomic_DNA"/>
</dbReference>
<dbReference type="Pfam" id="PF13020">
    <property type="entry name" value="NOV_C"/>
    <property type="match status" value="1"/>
</dbReference>
<reference evidence="2" key="1">
    <citation type="submission" date="2021-04" db="EMBL/GenBank/DDBJ databases">
        <title>Draft genome assembly of strain Phenylobacterium sp. 20VBR1 using MiniION and Illumina platforms.</title>
        <authorList>
            <person name="Thomas F.A."/>
            <person name="Krishnan K.P."/>
            <person name="Sinha R.K."/>
        </authorList>
    </citation>
    <scope>NUCLEOTIDE SEQUENCE</scope>
    <source>
        <strain evidence="2">20VBR1</strain>
    </source>
</reference>